<dbReference type="Pfam" id="PF00583">
    <property type="entry name" value="Acetyltransf_1"/>
    <property type="match status" value="1"/>
</dbReference>
<feature type="domain" description="N-acetyltransferase" evidence="1">
    <location>
        <begin position="70"/>
        <end position="224"/>
    </location>
</feature>
<evidence type="ECO:0000259" key="1">
    <source>
        <dbReference type="PROSITE" id="PS51186"/>
    </source>
</evidence>
<keyword evidence="2" id="KW-0012">Acyltransferase</keyword>
<dbReference type="InterPro" id="IPR000182">
    <property type="entry name" value="GNAT_dom"/>
</dbReference>
<comment type="caution">
    <text evidence="2">The sequence shown here is derived from an EMBL/GenBank/DDBJ whole genome shotgun (WGS) entry which is preliminary data.</text>
</comment>
<gene>
    <name evidence="2" type="ORF">ISF_07709</name>
</gene>
<dbReference type="Proteomes" id="UP000076744">
    <property type="component" value="Unassembled WGS sequence"/>
</dbReference>
<dbReference type="Gene3D" id="3.40.630.30">
    <property type="match status" value="1"/>
</dbReference>
<evidence type="ECO:0000313" key="2">
    <source>
        <dbReference type="EMBL" id="OAA56111.1"/>
    </source>
</evidence>
<keyword evidence="2" id="KW-0808">Transferase</keyword>
<name>A0A167NZF2_CORFA</name>
<dbReference type="RefSeq" id="XP_018701622.1">
    <property type="nucleotide sequence ID" value="XM_018851312.1"/>
</dbReference>
<organism evidence="2 3">
    <name type="scientific">Cordyceps fumosorosea (strain ARSEF 2679)</name>
    <name type="common">Isaria fumosorosea</name>
    <dbReference type="NCBI Taxonomy" id="1081104"/>
    <lineage>
        <taxon>Eukaryota</taxon>
        <taxon>Fungi</taxon>
        <taxon>Dikarya</taxon>
        <taxon>Ascomycota</taxon>
        <taxon>Pezizomycotina</taxon>
        <taxon>Sordariomycetes</taxon>
        <taxon>Hypocreomycetidae</taxon>
        <taxon>Hypocreales</taxon>
        <taxon>Cordycipitaceae</taxon>
        <taxon>Cordyceps</taxon>
    </lineage>
</organism>
<proteinExistence type="predicted"/>
<protein>
    <submittedName>
        <fullName evidence="2">Acyl-CoA N-acyltransferase</fullName>
    </submittedName>
</protein>
<dbReference type="STRING" id="1081104.A0A167NZF2"/>
<dbReference type="OrthoDB" id="61113at2759"/>
<dbReference type="PROSITE" id="PS51186">
    <property type="entry name" value="GNAT"/>
    <property type="match status" value="1"/>
</dbReference>
<dbReference type="PANTHER" id="PTHR42791:SF2">
    <property type="entry name" value="N-ACETYLTRANSFERASE DOMAIN-CONTAINING PROTEIN"/>
    <property type="match status" value="1"/>
</dbReference>
<reference evidence="2 3" key="1">
    <citation type="journal article" date="2016" name="Genome Biol. Evol.">
        <title>Divergent and convergent evolution of fungal pathogenicity.</title>
        <authorList>
            <person name="Shang Y."/>
            <person name="Xiao G."/>
            <person name="Zheng P."/>
            <person name="Cen K."/>
            <person name="Zhan S."/>
            <person name="Wang C."/>
        </authorList>
    </citation>
    <scope>NUCLEOTIDE SEQUENCE [LARGE SCALE GENOMIC DNA]</scope>
    <source>
        <strain evidence="2 3">ARSEF 2679</strain>
    </source>
</reference>
<sequence length="225" mass="25865">MADEYKLITNCTVDDAVGLSQAKFESFAQEPWWTSEFPADRSESIPDSMILREPYNQLTGRNIRRHQKVIHVPTGEIVGYARWFVPTAEDWPEAQTPGVSAEQESRWKSQFDGAYWHFVEDGLGTDDHVSAWRAAYTPTGPVISLEYLCCKQAHQKRGVGSLLLRSGCEKADELQVPITIYAMGEKARDAYLKHGFKKLAEKHQDLRPFRDAVYHTYWMVRQPRK</sequence>
<keyword evidence="3" id="KW-1185">Reference proteome</keyword>
<accession>A0A167NZF2</accession>
<dbReference type="SUPFAM" id="SSF55729">
    <property type="entry name" value="Acyl-CoA N-acyltransferases (Nat)"/>
    <property type="match status" value="1"/>
</dbReference>
<dbReference type="PANTHER" id="PTHR42791">
    <property type="entry name" value="GNAT FAMILY ACETYLTRANSFERASE"/>
    <property type="match status" value="1"/>
</dbReference>
<dbReference type="AlphaFoldDB" id="A0A167NZF2"/>
<dbReference type="EMBL" id="AZHB01000023">
    <property type="protein sequence ID" value="OAA56111.1"/>
    <property type="molecule type" value="Genomic_DNA"/>
</dbReference>
<dbReference type="GeneID" id="30024001"/>
<dbReference type="InterPro" id="IPR016181">
    <property type="entry name" value="Acyl_CoA_acyltransferase"/>
</dbReference>
<evidence type="ECO:0000313" key="3">
    <source>
        <dbReference type="Proteomes" id="UP000076744"/>
    </source>
</evidence>
<dbReference type="GO" id="GO:0016747">
    <property type="term" value="F:acyltransferase activity, transferring groups other than amino-acyl groups"/>
    <property type="evidence" value="ECO:0007669"/>
    <property type="project" value="InterPro"/>
</dbReference>
<dbReference type="InterPro" id="IPR052523">
    <property type="entry name" value="Trichothecene_AcTrans"/>
</dbReference>